<keyword evidence="17" id="KW-1185">Reference proteome</keyword>
<evidence type="ECO:0000256" key="3">
    <source>
        <dbReference type="ARBA" id="ARBA00013017"/>
    </source>
</evidence>
<evidence type="ECO:0000256" key="4">
    <source>
        <dbReference type="ARBA" id="ARBA00022559"/>
    </source>
</evidence>
<accession>Q1IMT4</accession>
<dbReference type="InterPro" id="IPR050924">
    <property type="entry name" value="Peroxiredoxin_BCP/PrxQ"/>
</dbReference>
<dbReference type="GO" id="GO:0045454">
    <property type="term" value="P:cell redox homeostasis"/>
    <property type="evidence" value="ECO:0007669"/>
    <property type="project" value="TreeGrafter"/>
</dbReference>
<protein>
    <recommendedName>
        <fullName evidence="3">thioredoxin-dependent peroxiredoxin</fullName>
        <ecNumber evidence="3">1.11.1.24</ecNumber>
    </recommendedName>
    <alternativeName>
        <fullName evidence="9">Thioredoxin peroxidase</fullName>
    </alternativeName>
    <alternativeName>
        <fullName evidence="11">Thioredoxin-dependent peroxiredoxin Bcp</fullName>
    </alternativeName>
</protein>
<dbReference type="InterPro" id="IPR036249">
    <property type="entry name" value="Thioredoxin-like_sf"/>
</dbReference>
<organism evidence="16 17">
    <name type="scientific">Koribacter versatilis (strain Ellin345)</name>
    <dbReference type="NCBI Taxonomy" id="204669"/>
    <lineage>
        <taxon>Bacteria</taxon>
        <taxon>Pseudomonadati</taxon>
        <taxon>Acidobacteriota</taxon>
        <taxon>Terriglobia</taxon>
        <taxon>Terriglobales</taxon>
        <taxon>Candidatus Korobacteraceae</taxon>
        <taxon>Candidatus Korobacter</taxon>
    </lineage>
</organism>
<evidence type="ECO:0000256" key="5">
    <source>
        <dbReference type="ARBA" id="ARBA00022862"/>
    </source>
</evidence>
<dbReference type="GO" id="GO:0005737">
    <property type="term" value="C:cytoplasm"/>
    <property type="evidence" value="ECO:0007669"/>
    <property type="project" value="TreeGrafter"/>
</dbReference>
<comment type="function">
    <text evidence="1">Thiol-specific peroxidase that catalyzes the reduction of hydrogen peroxide and organic hydroperoxides to water and alcohols, respectively. Plays a role in cell protection against oxidative stress by detoxifying peroxides and as sensor of hydrogen peroxide-mediated signaling events.</text>
</comment>
<dbReference type="GO" id="GO:0008379">
    <property type="term" value="F:thioredoxin peroxidase activity"/>
    <property type="evidence" value="ECO:0007669"/>
    <property type="project" value="TreeGrafter"/>
</dbReference>
<feature type="chain" id="PRO_5004190940" description="thioredoxin-dependent peroxiredoxin" evidence="14">
    <location>
        <begin position="22"/>
        <end position="173"/>
    </location>
</feature>
<dbReference type="PIRSF" id="PIRSF000239">
    <property type="entry name" value="AHPC"/>
    <property type="match status" value="1"/>
</dbReference>
<evidence type="ECO:0000256" key="7">
    <source>
        <dbReference type="ARBA" id="ARBA00023157"/>
    </source>
</evidence>
<sequence>MKFRKALLIGALALVPLALSAKVEVGQPAPDFTLTSQDGNQVSLSQFKGHWVVLYFYPKDFTSGCTVEAHKFQDDQDKYKALDAAIVGVSVDTADSHKQFCTKEGLTFKLLADPTAKVPAEYDSIMEYQGTKLAARHTFLIDPSGKVVKSYMEVNPKNHSEQVLADLASLQKK</sequence>
<evidence type="ECO:0000256" key="13">
    <source>
        <dbReference type="PIRSR" id="PIRSR000239-1"/>
    </source>
</evidence>
<dbReference type="PANTHER" id="PTHR42801">
    <property type="entry name" value="THIOREDOXIN-DEPENDENT PEROXIDE REDUCTASE"/>
    <property type="match status" value="1"/>
</dbReference>
<dbReference type="Proteomes" id="UP000002432">
    <property type="component" value="Chromosome"/>
</dbReference>
<dbReference type="PROSITE" id="PS51352">
    <property type="entry name" value="THIOREDOXIN_2"/>
    <property type="match status" value="1"/>
</dbReference>
<evidence type="ECO:0000256" key="9">
    <source>
        <dbReference type="ARBA" id="ARBA00032824"/>
    </source>
</evidence>
<dbReference type="Gene3D" id="3.40.30.10">
    <property type="entry name" value="Glutaredoxin"/>
    <property type="match status" value="1"/>
</dbReference>
<dbReference type="InterPro" id="IPR013766">
    <property type="entry name" value="Thioredoxin_domain"/>
</dbReference>
<keyword evidence="5" id="KW-0049">Antioxidant</keyword>
<dbReference type="RefSeq" id="WP_011523617.1">
    <property type="nucleotide sequence ID" value="NC_008009.1"/>
</dbReference>
<dbReference type="EC" id="1.11.1.24" evidence="3"/>
<evidence type="ECO:0000259" key="15">
    <source>
        <dbReference type="PROSITE" id="PS51352"/>
    </source>
</evidence>
<keyword evidence="14" id="KW-0732">Signal</keyword>
<keyword evidence="8" id="KW-0676">Redox-active center</keyword>
<evidence type="ECO:0000313" key="16">
    <source>
        <dbReference type="EMBL" id="ABF41816.1"/>
    </source>
</evidence>
<evidence type="ECO:0000256" key="6">
    <source>
        <dbReference type="ARBA" id="ARBA00023002"/>
    </source>
</evidence>
<feature type="signal peptide" evidence="14">
    <location>
        <begin position="1"/>
        <end position="21"/>
    </location>
</feature>
<dbReference type="EnsemblBacteria" id="ABF41816">
    <property type="protein sequence ID" value="ABF41816"/>
    <property type="gene ID" value="Acid345_2815"/>
</dbReference>
<keyword evidence="7" id="KW-1015">Disulfide bond</keyword>
<feature type="domain" description="Thioredoxin" evidence="15">
    <location>
        <begin position="23"/>
        <end position="172"/>
    </location>
</feature>
<comment type="similarity">
    <text evidence="10">Belongs to the peroxiredoxin family. BCP/PrxQ subfamily.</text>
</comment>
<dbReference type="SUPFAM" id="SSF52833">
    <property type="entry name" value="Thioredoxin-like"/>
    <property type="match status" value="1"/>
</dbReference>
<evidence type="ECO:0000256" key="14">
    <source>
        <dbReference type="SAM" id="SignalP"/>
    </source>
</evidence>
<dbReference type="KEGG" id="aba:Acid345_2815"/>
<keyword evidence="6" id="KW-0560">Oxidoreductase</keyword>
<comment type="catalytic activity">
    <reaction evidence="12">
        <text>a hydroperoxide + [thioredoxin]-dithiol = an alcohol + [thioredoxin]-disulfide + H2O</text>
        <dbReference type="Rhea" id="RHEA:62620"/>
        <dbReference type="Rhea" id="RHEA-COMP:10698"/>
        <dbReference type="Rhea" id="RHEA-COMP:10700"/>
        <dbReference type="ChEBI" id="CHEBI:15377"/>
        <dbReference type="ChEBI" id="CHEBI:29950"/>
        <dbReference type="ChEBI" id="CHEBI:30879"/>
        <dbReference type="ChEBI" id="CHEBI:35924"/>
        <dbReference type="ChEBI" id="CHEBI:50058"/>
        <dbReference type="EC" id="1.11.1.24"/>
    </reaction>
</comment>
<dbReference type="AlphaFoldDB" id="Q1IMT4"/>
<gene>
    <name evidence="16" type="ordered locus">Acid345_2815</name>
</gene>
<dbReference type="Pfam" id="PF00578">
    <property type="entry name" value="AhpC-TSA"/>
    <property type="match status" value="1"/>
</dbReference>
<dbReference type="eggNOG" id="COG1225">
    <property type="taxonomic scope" value="Bacteria"/>
</dbReference>
<evidence type="ECO:0000256" key="2">
    <source>
        <dbReference type="ARBA" id="ARBA00011245"/>
    </source>
</evidence>
<evidence type="ECO:0000256" key="1">
    <source>
        <dbReference type="ARBA" id="ARBA00003330"/>
    </source>
</evidence>
<dbReference type="InterPro" id="IPR024706">
    <property type="entry name" value="Peroxiredoxin_AhpC-typ"/>
</dbReference>
<dbReference type="FunFam" id="3.40.30.10:FF:000007">
    <property type="entry name" value="Thioredoxin-dependent thiol peroxidase"/>
    <property type="match status" value="1"/>
</dbReference>
<name>Q1IMT4_KORVE</name>
<evidence type="ECO:0000256" key="12">
    <source>
        <dbReference type="ARBA" id="ARBA00049091"/>
    </source>
</evidence>
<evidence type="ECO:0000313" key="17">
    <source>
        <dbReference type="Proteomes" id="UP000002432"/>
    </source>
</evidence>
<dbReference type="CDD" id="cd03017">
    <property type="entry name" value="PRX_BCP"/>
    <property type="match status" value="1"/>
</dbReference>
<dbReference type="GO" id="GO:0034599">
    <property type="term" value="P:cellular response to oxidative stress"/>
    <property type="evidence" value="ECO:0007669"/>
    <property type="project" value="TreeGrafter"/>
</dbReference>
<proteinExistence type="inferred from homology"/>
<evidence type="ECO:0000256" key="11">
    <source>
        <dbReference type="ARBA" id="ARBA00042639"/>
    </source>
</evidence>
<keyword evidence="4" id="KW-0575">Peroxidase</keyword>
<reference evidence="16 17" key="1">
    <citation type="journal article" date="2009" name="Appl. Environ. Microbiol.">
        <title>Three genomes from the phylum Acidobacteria provide insight into the lifestyles of these microorganisms in soils.</title>
        <authorList>
            <person name="Ward N.L."/>
            <person name="Challacombe J.F."/>
            <person name="Janssen P.H."/>
            <person name="Henrissat B."/>
            <person name="Coutinho P.M."/>
            <person name="Wu M."/>
            <person name="Xie G."/>
            <person name="Haft D.H."/>
            <person name="Sait M."/>
            <person name="Badger J."/>
            <person name="Barabote R.D."/>
            <person name="Bradley B."/>
            <person name="Brettin T.S."/>
            <person name="Brinkac L.M."/>
            <person name="Bruce D."/>
            <person name="Creasy T."/>
            <person name="Daugherty S.C."/>
            <person name="Davidsen T.M."/>
            <person name="DeBoy R.T."/>
            <person name="Detter J.C."/>
            <person name="Dodson R.J."/>
            <person name="Durkin A.S."/>
            <person name="Ganapathy A."/>
            <person name="Gwinn-Giglio M."/>
            <person name="Han C.S."/>
            <person name="Khouri H."/>
            <person name="Kiss H."/>
            <person name="Kothari S.P."/>
            <person name="Madupu R."/>
            <person name="Nelson K.E."/>
            <person name="Nelson W.C."/>
            <person name="Paulsen I."/>
            <person name="Penn K."/>
            <person name="Ren Q."/>
            <person name="Rosovitz M.J."/>
            <person name="Selengut J.D."/>
            <person name="Shrivastava S."/>
            <person name="Sullivan S.A."/>
            <person name="Tapia R."/>
            <person name="Thompson L.S."/>
            <person name="Watkins K.L."/>
            <person name="Yang Q."/>
            <person name="Yu C."/>
            <person name="Zafar N."/>
            <person name="Zhou L."/>
            <person name="Kuske C.R."/>
        </authorList>
    </citation>
    <scope>NUCLEOTIDE SEQUENCE [LARGE SCALE GENOMIC DNA]</scope>
    <source>
        <strain evidence="16 17">Ellin345</strain>
    </source>
</reference>
<dbReference type="PANTHER" id="PTHR42801:SF4">
    <property type="entry name" value="AHPC_TSA FAMILY PROTEIN"/>
    <property type="match status" value="1"/>
</dbReference>
<dbReference type="InterPro" id="IPR000866">
    <property type="entry name" value="AhpC/TSA"/>
</dbReference>
<dbReference type="HOGENOM" id="CLU_042529_14_2_0"/>
<dbReference type="OrthoDB" id="9812811at2"/>
<dbReference type="STRING" id="204669.Acid345_2815"/>
<dbReference type="EMBL" id="CP000360">
    <property type="protein sequence ID" value="ABF41816.1"/>
    <property type="molecule type" value="Genomic_DNA"/>
</dbReference>
<evidence type="ECO:0000256" key="10">
    <source>
        <dbReference type="ARBA" id="ARBA00038489"/>
    </source>
</evidence>
<comment type="subunit">
    <text evidence="2">Monomer.</text>
</comment>
<evidence type="ECO:0000256" key="8">
    <source>
        <dbReference type="ARBA" id="ARBA00023284"/>
    </source>
</evidence>
<feature type="active site" description="Cysteine sulfenic acid (-SOH) intermediate; for peroxidase activity" evidence="13">
    <location>
        <position position="65"/>
    </location>
</feature>